<dbReference type="RefSeq" id="WP_246171371.1">
    <property type="nucleotide sequence ID" value="NZ_CABPSH010000010.1"/>
</dbReference>
<dbReference type="PANTHER" id="PTHR30349">
    <property type="entry name" value="PHAGE INTEGRASE-RELATED"/>
    <property type="match status" value="1"/>
</dbReference>
<keyword evidence="2" id="KW-0229">DNA integration</keyword>
<evidence type="ECO:0000256" key="3">
    <source>
        <dbReference type="ARBA" id="ARBA00023125"/>
    </source>
</evidence>
<dbReference type="SUPFAM" id="SSF56349">
    <property type="entry name" value="DNA breaking-rejoining enzymes"/>
    <property type="match status" value="1"/>
</dbReference>
<evidence type="ECO:0000256" key="2">
    <source>
        <dbReference type="ARBA" id="ARBA00022908"/>
    </source>
</evidence>
<accession>A0A5E4X3K8</accession>
<dbReference type="AlphaFoldDB" id="A0A5E4X3K8"/>
<gene>
    <name evidence="6" type="ORF">PEP31012_03668</name>
</gene>
<sequence>MRQKGASYYYDTQQTPRKWIPLGQDYQQALIEWAKIEGRDLSPELSTLTTIYAHYKRDVYPSKSPATQRDNDRESAKLLLVFGDSAIDSITPADVQQYMEARGATAKVRANREKALLSHVWNFARAKGYTTLPNPCAGIKNHRERGRDKYVSDSEYKAVWQQADQALRDAMDLAYLTGQRPSDVLKLSMTDIQDGTLAIKQAKTGTKLRILIEGELAALIERIKAREQKTKGLRLVQDENGRHLTYWQLANRFEEARAAAKVTFQFRDIRAKAATDVGGLDSAQQLLGHASRAMSEHYVKKVAGTKVKPVNRKI</sequence>
<dbReference type="GO" id="GO:0003677">
    <property type="term" value="F:DNA binding"/>
    <property type="evidence" value="ECO:0007669"/>
    <property type="project" value="UniProtKB-KW"/>
</dbReference>
<evidence type="ECO:0000259" key="5">
    <source>
        <dbReference type="PROSITE" id="PS51898"/>
    </source>
</evidence>
<comment type="similarity">
    <text evidence="1">Belongs to the 'phage' integrase family.</text>
</comment>
<keyword evidence="4" id="KW-0233">DNA recombination</keyword>
<reference evidence="6 7" key="1">
    <citation type="submission" date="2019-08" db="EMBL/GenBank/DDBJ databases">
        <authorList>
            <person name="Peeters C."/>
        </authorList>
    </citation>
    <scope>NUCLEOTIDE SEQUENCE [LARGE SCALE GENOMIC DNA]</scope>
    <source>
        <strain evidence="6 7">LMG 31012</strain>
    </source>
</reference>
<evidence type="ECO:0000256" key="4">
    <source>
        <dbReference type="ARBA" id="ARBA00023172"/>
    </source>
</evidence>
<dbReference type="PANTHER" id="PTHR30349:SF41">
    <property type="entry name" value="INTEGRASE_RECOMBINASE PROTEIN MJ0367-RELATED"/>
    <property type="match status" value="1"/>
</dbReference>
<dbReference type="InterPro" id="IPR002104">
    <property type="entry name" value="Integrase_catalytic"/>
</dbReference>
<evidence type="ECO:0000256" key="1">
    <source>
        <dbReference type="ARBA" id="ARBA00008857"/>
    </source>
</evidence>
<proteinExistence type="inferred from homology"/>
<dbReference type="Gene3D" id="1.10.443.10">
    <property type="entry name" value="Intergrase catalytic core"/>
    <property type="match status" value="1"/>
</dbReference>
<name>A0A5E4X3K8_9BURK</name>
<protein>
    <submittedName>
        <fullName evidence="6">Integrase</fullName>
    </submittedName>
</protein>
<dbReference type="GO" id="GO:0015074">
    <property type="term" value="P:DNA integration"/>
    <property type="evidence" value="ECO:0007669"/>
    <property type="project" value="UniProtKB-KW"/>
</dbReference>
<dbReference type="PROSITE" id="PS51898">
    <property type="entry name" value="TYR_RECOMBINASE"/>
    <property type="match status" value="1"/>
</dbReference>
<keyword evidence="3" id="KW-0238">DNA-binding</keyword>
<dbReference type="Gene3D" id="1.10.150.130">
    <property type="match status" value="1"/>
</dbReference>
<keyword evidence="7" id="KW-1185">Reference proteome</keyword>
<dbReference type="Proteomes" id="UP000400981">
    <property type="component" value="Unassembled WGS sequence"/>
</dbReference>
<dbReference type="GO" id="GO:0006310">
    <property type="term" value="P:DNA recombination"/>
    <property type="evidence" value="ECO:0007669"/>
    <property type="project" value="UniProtKB-KW"/>
</dbReference>
<dbReference type="InterPro" id="IPR011010">
    <property type="entry name" value="DNA_brk_join_enz"/>
</dbReference>
<dbReference type="InterPro" id="IPR050090">
    <property type="entry name" value="Tyrosine_recombinase_XerCD"/>
</dbReference>
<dbReference type="EMBL" id="CABPSH010000010">
    <property type="protein sequence ID" value="VVE30874.1"/>
    <property type="molecule type" value="Genomic_DNA"/>
</dbReference>
<feature type="domain" description="Tyr recombinase" evidence="5">
    <location>
        <begin position="146"/>
        <end position="312"/>
    </location>
</feature>
<dbReference type="InterPro" id="IPR010998">
    <property type="entry name" value="Integrase_recombinase_N"/>
</dbReference>
<dbReference type="InterPro" id="IPR013762">
    <property type="entry name" value="Integrase-like_cat_sf"/>
</dbReference>
<evidence type="ECO:0000313" key="7">
    <source>
        <dbReference type="Proteomes" id="UP000400981"/>
    </source>
</evidence>
<evidence type="ECO:0000313" key="6">
    <source>
        <dbReference type="EMBL" id="VVE30874.1"/>
    </source>
</evidence>
<dbReference type="Pfam" id="PF00589">
    <property type="entry name" value="Phage_integrase"/>
    <property type="match status" value="1"/>
</dbReference>
<organism evidence="6 7">
    <name type="scientific">Pandoraea eparura</name>
    <dbReference type="NCBI Taxonomy" id="2508291"/>
    <lineage>
        <taxon>Bacteria</taxon>
        <taxon>Pseudomonadati</taxon>
        <taxon>Pseudomonadota</taxon>
        <taxon>Betaproteobacteria</taxon>
        <taxon>Burkholderiales</taxon>
        <taxon>Burkholderiaceae</taxon>
        <taxon>Pandoraea</taxon>
    </lineage>
</organism>